<sequence>MNALRSENSGVSIVLCGQAGQGIQTVEKLLTSILKASGWNVFATKEYMSRIRGGTNSTLIRVGSKPVRGFINRIDVLAALDKSAGGHLAKRISPETVIMGEKEVLSGFGDTGSFFEAGFSQAAKDLGGKVYANTVAVGALLRLLGIPAEEVKEPLERFFGGKSDEIIEKNQQALQKGFEMAEKPAEDFGAGLKLSGEPDVQGRMLVNGAQAVGLGALAGGCNFISSYPMSPSTAVLAFLAQNGGGLGLIAEQAEDEIAAVNMAVGAWYAGARAMITTSGGGFALMSEGVSLAGMMESPLVMHLAQRPGPATGLPTRTEQGDLELALYSGHGEFPRIILAPGTLSEAFSLAKKAFDTADKYQVPVIILTDQYFMDSYYNTETFSLEGLKKSSYITKTDKDYLRYKLTENGISPRGVPGFGEGLVCQDSDEHDQQGRITEDLELRVKMNDKRLKKLEAAKAETVQPSLVGAEDYENIIVCWGSNYNIVKEAIELSGRSDTAMLHFSQVYPVPEKAIEKLKRAKKTAVLENNATGQFAKLLKLQLDFEPDEKILKYNGMPFAADALSEKINEMF</sequence>
<dbReference type="GO" id="GO:0016903">
    <property type="term" value="F:oxidoreductase activity, acting on the aldehyde or oxo group of donors"/>
    <property type="evidence" value="ECO:0007669"/>
    <property type="project" value="InterPro"/>
</dbReference>
<proteinExistence type="predicted"/>
<dbReference type="GO" id="GO:0006979">
    <property type="term" value="P:response to oxidative stress"/>
    <property type="evidence" value="ECO:0007669"/>
    <property type="project" value="TreeGrafter"/>
</dbReference>
<dbReference type="InterPro" id="IPR029061">
    <property type="entry name" value="THDP-binding"/>
</dbReference>
<dbReference type="NCBIfam" id="TIGR03710">
    <property type="entry name" value="OAFO_sf"/>
    <property type="match status" value="1"/>
</dbReference>
<dbReference type="InterPro" id="IPR009014">
    <property type="entry name" value="Transketo_C/PFOR_II"/>
</dbReference>
<feature type="domain" description="Pyruvate/ketoisovalerate oxidoreductase catalytic" evidence="2">
    <location>
        <begin position="19"/>
        <end position="179"/>
    </location>
</feature>
<dbReference type="Proteomes" id="UP000188273">
    <property type="component" value="Chromosome"/>
</dbReference>
<gene>
    <name evidence="4" type="primary">korA_2</name>
    <name evidence="4" type="ORF">L21SP3_01814</name>
</gene>
<keyword evidence="5" id="KW-1185">Reference proteome</keyword>
<protein>
    <submittedName>
        <fullName evidence="4">2-oxoglutarate oxidoreductase subunit KorA</fullName>
        <ecNumber evidence="4">1.2.-.-</ecNumber>
    </submittedName>
</protein>
<dbReference type="InterPro" id="IPR019752">
    <property type="entry name" value="Pyrv/ketoisovalerate_OxRed_cat"/>
</dbReference>
<dbReference type="SUPFAM" id="SSF53323">
    <property type="entry name" value="Pyruvate-ferredoxin oxidoreductase, PFOR, domain III"/>
    <property type="match status" value="1"/>
</dbReference>
<dbReference type="InterPro" id="IPR002869">
    <property type="entry name" value="Pyrv_flavodox_OxRed_cen"/>
</dbReference>
<dbReference type="CDD" id="cd07034">
    <property type="entry name" value="TPP_PYR_PFOR_IOR-alpha_like"/>
    <property type="match status" value="1"/>
</dbReference>
<dbReference type="FunFam" id="3.40.50.970:FF:000022">
    <property type="entry name" value="2-oxoglutarate ferredoxin oxidoreductase alpha subunit"/>
    <property type="match status" value="1"/>
</dbReference>
<dbReference type="PANTHER" id="PTHR32154:SF20">
    <property type="entry name" value="2-OXOGLUTARATE OXIDOREDUCTASE SUBUNIT KORA"/>
    <property type="match status" value="1"/>
</dbReference>
<evidence type="ECO:0000313" key="4">
    <source>
        <dbReference type="EMBL" id="AQQ09992.1"/>
    </source>
</evidence>
<dbReference type="RefSeq" id="WP_077540815.1">
    <property type="nucleotide sequence ID" value="NZ_CP019633.1"/>
</dbReference>
<dbReference type="Pfam" id="PF01558">
    <property type="entry name" value="POR"/>
    <property type="match status" value="1"/>
</dbReference>
<dbReference type="Gene3D" id="3.40.50.920">
    <property type="match status" value="1"/>
</dbReference>
<evidence type="ECO:0000313" key="5">
    <source>
        <dbReference type="Proteomes" id="UP000188273"/>
    </source>
</evidence>
<feature type="domain" description="Pyruvate flavodoxin/ferredoxin oxidoreductase pyrimidine binding" evidence="3">
    <location>
        <begin position="215"/>
        <end position="446"/>
    </location>
</feature>
<name>A0A1Q2HRE3_9BACT</name>
<dbReference type="InterPro" id="IPR022367">
    <property type="entry name" value="2-oxoacid/accept_OxRdtase_asu"/>
</dbReference>
<dbReference type="InterPro" id="IPR002880">
    <property type="entry name" value="Pyrv_Fd/Flavodoxin_OxRdtase_N"/>
</dbReference>
<dbReference type="PANTHER" id="PTHR32154">
    <property type="entry name" value="PYRUVATE-FLAVODOXIN OXIDOREDUCTASE-RELATED"/>
    <property type="match status" value="1"/>
</dbReference>
<dbReference type="EC" id="1.2.-.-" evidence="4"/>
<keyword evidence="1 4" id="KW-0560">Oxidoreductase</keyword>
<dbReference type="Pfam" id="PF01855">
    <property type="entry name" value="POR_N"/>
    <property type="match status" value="1"/>
</dbReference>
<accession>A0A1Q2HRE3</accession>
<evidence type="ECO:0000256" key="1">
    <source>
        <dbReference type="ARBA" id="ARBA00023002"/>
    </source>
</evidence>
<dbReference type="STRING" id="1940790.L21SP3_01814"/>
<dbReference type="EMBL" id="CP019633">
    <property type="protein sequence ID" value="AQQ09992.1"/>
    <property type="molecule type" value="Genomic_DNA"/>
</dbReference>
<organism evidence="4 5">
    <name type="scientific">Sedimentisphaera cyanobacteriorum</name>
    <dbReference type="NCBI Taxonomy" id="1940790"/>
    <lineage>
        <taxon>Bacteria</taxon>
        <taxon>Pseudomonadati</taxon>
        <taxon>Planctomycetota</taxon>
        <taxon>Phycisphaerae</taxon>
        <taxon>Sedimentisphaerales</taxon>
        <taxon>Sedimentisphaeraceae</taxon>
        <taxon>Sedimentisphaera</taxon>
    </lineage>
</organism>
<dbReference type="SUPFAM" id="SSF52922">
    <property type="entry name" value="TK C-terminal domain-like"/>
    <property type="match status" value="1"/>
</dbReference>
<evidence type="ECO:0000259" key="2">
    <source>
        <dbReference type="Pfam" id="PF01558"/>
    </source>
</evidence>
<dbReference type="InterPro" id="IPR050722">
    <property type="entry name" value="Pyruvate:ferred/Flavod_OxRd"/>
</dbReference>
<dbReference type="SUPFAM" id="SSF52518">
    <property type="entry name" value="Thiamin diphosphate-binding fold (THDP-binding)"/>
    <property type="match status" value="1"/>
</dbReference>
<dbReference type="KEGG" id="pbu:L21SP3_01814"/>
<dbReference type="Gene3D" id="3.40.50.970">
    <property type="match status" value="1"/>
</dbReference>
<dbReference type="Gene3D" id="3.40.920.10">
    <property type="entry name" value="Pyruvate-ferredoxin oxidoreductase, PFOR, domain III"/>
    <property type="match status" value="1"/>
</dbReference>
<reference evidence="5" key="1">
    <citation type="submission" date="2017-02" db="EMBL/GenBank/DDBJ databases">
        <title>Comparative genomics and description of representatives of a novel lineage of planctomycetes thriving in anoxic sediments.</title>
        <authorList>
            <person name="Spring S."/>
            <person name="Bunk B."/>
            <person name="Sproer C."/>
            <person name="Klenk H.-P."/>
        </authorList>
    </citation>
    <scope>NUCLEOTIDE SEQUENCE [LARGE SCALE GENOMIC DNA]</scope>
    <source>
        <strain evidence="5">L21-RPul-D3</strain>
    </source>
</reference>
<evidence type="ECO:0000259" key="3">
    <source>
        <dbReference type="Pfam" id="PF01855"/>
    </source>
</evidence>
<dbReference type="OrthoDB" id="9794954at2"/>
<dbReference type="AlphaFoldDB" id="A0A1Q2HRE3"/>